<keyword evidence="3" id="KW-1185">Reference proteome</keyword>
<accession>A0A2H4YFR9</accession>
<feature type="compositionally biased region" description="Polar residues" evidence="1">
    <location>
        <begin position="91"/>
        <end position="102"/>
    </location>
</feature>
<evidence type="ECO:0008006" key="4">
    <source>
        <dbReference type="Google" id="ProtNLM"/>
    </source>
</evidence>
<name>A0A2H4YFR9_9CAUD</name>
<dbReference type="Proteomes" id="UP000240395">
    <property type="component" value="Segment"/>
</dbReference>
<reference evidence="2 3" key="1">
    <citation type="submission" date="2017-10" db="EMBL/GenBank/DDBJ databases">
        <title>Antibacterial composition for extension of chilled fish shelf life and decreasing of risk of food-borne infections, bacteriophage strains for its preparation.</title>
        <authorList>
            <person name="Zulkarneev E.R."/>
            <person name="Aleshkin A.V."/>
            <person name="Rubalsky O.V."/>
            <person name="Kiseleva I.A."/>
            <person name="Rubalskii E.O."/>
            <person name="Lebedev S.N."/>
        </authorList>
    </citation>
    <scope>NUCLEOTIDE SEQUENCE [LARGE SCALE GENOMIC DNA]</scope>
</reference>
<protein>
    <recommendedName>
        <fullName evidence="4">Internal head protein</fullName>
    </recommendedName>
</protein>
<evidence type="ECO:0000313" key="2">
    <source>
        <dbReference type="EMBL" id="AUE23032.1"/>
    </source>
</evidence>
<evidence type="ECO:0000313" key="3">
    <source>
        <dbReference type="Proteomes" id="UP000240395"/>
    </source>
</evidence>
<feature type="region of interest" description="Disordered" evidence="1">
    <location>
        <begin position="83"/>
        <end position="102"/>
    </location>
</feature>
<evidence type="ECO:0000256" key="1">
    <source>
        <dbReference type="SAM" id="MobiDB-lite"/>
    </source>
</evidence>
<organism evidence="2 3">
    <name type="scientific">Citrobacter phage CF1 ERZ-2017</name>
    <dbReference type="NCBI Taxonomy" id="2267236"/>
    <lineage>
        <taxon>Viruses</taxon>
        <taxon>Duplodnaviria</taxon>
        <taxon>Heunggongvirae</taxon>
        <taxon>Uroviricota</taxon>
        <taxon>Caudoviricetes</taxon>
        <taxon>Pantevenvirales</taxon>
        <taxon>Straboviridae</taxon>
        <taxon>Tevenvirinae</taxon>
        <taxon>Moonvirus</taxon>
        <taxon>Moonvirus cf1</taxon>
    </lineage>
</organism>
<gene>
    <name evidence="2" type="ORF">Cf1_00169</name>
</gene>
<proteinExistence type="predicted"/>
<dbReference type="EMBL" id="MG250484">
    <property type="protein sequence ID" value="AUE23032.1"/>
    <property type="molecule type" value="Genomic_DNA"/>
</dbReference>
<sequence length="102" mass="11359">MKTYQEFITEAKAPKTFVINTSGPLDDEYATAIINSLTKNDNEVIAFDYKKNSSELYVSIGKGSKSKIKSSFGVSRVDQIDNHDFKETGTKRQNTISSKGIK</sequence>